<reference evidence="2 3" key="1">
    <citation type="submission" date="2017-09" db="EMBL/GenBank/DDBJ databases">
        <title>Biodiversity and function of Thalassospira species in the particle-attached aromatic-hydrocarbon-degrading consortia from the surface seawater of the South China Sea.</title>
        <authorList>
            <person name="Dong C."/>
            <person name="Liu R."/>
            <person name="Shao Z."/>
        </authorList>
    </citation>
    <scope>NUCLEOTIDE SEQUENCE [LARGE SCALE GENOMIC DNA]</scope>
    <source>
        <strain evidence="2 3">CSC1P2</strain>
    </source>
</reference>
<proteinExistence type="predicted"/>
<name>A0A2N3KIH0_9PROT</name>
<dbReference type="InterPro" id="IPR005094">
    <property type="entry name" value="Endonuclease_MobA/VirD2"/>
</dbReference>
<gene>
    <name evidence="2" type="ORF">COO20_21030</name>
</gene>
<organism evidence="2 3">
    <name type="scientific">Thalassospira marina</name>
    <dbReference type="NCBI Taxonomy" id="2048283"/>
    <lineage>
        <taxon>Bacteria</taxon>
        <taxon>Pseudomonadati</taxon>
        <taxon>Pseudomonadota</taxon>
        <taxon>Alphaproteobacteria</taxon>
        <taxon>Rhodospirillales</taxon>
        <taxon>Thalassospiraceae</taxon>
        <taxon>Thalassospira</taxon>
    </lineage>
</organism>
<dbReference type="Proteomes" id="UP000233597">
    <property type="component" value="Unassembled WGS sequence"/>
</dbReference>
<dbReference type="RefSeq" id="WP_101270181.1">
    <property type="nucleotide sequence ID" value="NZ_NWTK01000017.1"/>
</dbReference>
<evidence type="ECO:0000313" key="3">
    <source>
        <dbReference type="Proteomes" id="UP000233597"/>
    </source>
</evidence>
<dbReference type="EMBL" id="NWTK01000017">
    <property type="protein sequence ID" value="PKR50369.1"/>
    <property type="molecule type" value="Genomic_DNA"/>
</dbReference>
<dbReference type="OrthoDB" id="7359795at2"/>
<evidence type="ECO:0000259" key="1">
    <source>
        <dbReference type="Pfam" id="PF03432"/>
    </source>
</evidence>
<dbReference type="Pfam" id="PF03432">
    <property type="entry name" value="Relaxase"/>
    <property type="match status" value="1"/>
</dbReference>
<evidence type="ECO:0000313" key="2">
    <source>
        <dbReference type="EMBL" id="PKR50369.1"/>
    </source>
</evidence>
<dbReference type="Gene3D" id="3.30.930.30">
    <property type="match status" value="1"/>
</dbReference>
<feature type="domain" description="MobA/VirD2-like nuclease" evidence="1">
    <location>
        <begin position="105"/>
        <end position="197"/>
    </location>
</feature>
<dbReference type="AlphaFoldDB" id="A0A2N3KIH0"/>
<comment type="caution">
    <text evidence="2">The sequence shown here is derived from an EMBL/GenBank/DDBJ whole genome shotgun (WGS) entry which is preliminary data.</text>
</comment>
<accession>A0A2N3KIH0</accession>
<protein>
    <recommendedName>
        <fullName evidence="1">MobA/VirD2-like nuclease domain-containing protein</fullName>
    </recommendedName>
</protein>
<sequence>MIGAGLSSRIKTVGEGWDQGQVPTVVIKHTSRPPKTSTAIRALVDYISCAHQSAARPALKLNLFDEFGEEVEFADRRNQLKNWPILSDKENLRPRQSNPVSDNMRRYQAHHLIWSFDVSKSHLTEERVVAAMQAVTRQFVFDQFAMDGRAVLWTIHRDKPGRPHVHMVVSGFNDDGRALGLDKSRSKLDDFSAELAKYGRLFDLPMKFERREDNPLIRRQVINGTVLRNTRKRVSYERSTNLWDRVPNWWGRYSSDLLDRLENLANGVHKSSRRPKVSFPPASLPHIFSSIFTDPKSAATCFAAMVHSGVARSEKSLALWYLINRPEYFGYPLISSTRDSRKKIAARISRVPVPTFTETKLIDRRGEYLRRKNRQHQLRDLTQMVRSLNRLRKKAEDARINEYTVLTIKGVAEDIQRAYNQINVPPRKRENWRIRLNKRGKSLFTRKK</sequence>